<dbReference type="AlphaFoldDB" id="A0A4Y2U877"/>
<keyword evidence="3" id="KW-1185">Reference proteome</keyword>
<evidence type="ECO:0000313" key="2">
    <source>
        <dbReference type="EMBL" id="GBO09008.1"/>
    </source>
</evidence>
<evidence type="ECO:0000313" key="3">
    <source>
        <dbReference type="Proteomes" id="UP000499080"/>
    </source>
</evidence>
<dbReference type="Pfam" id="PF15907">
    <property type="entry name" value="Itfg2"/>
    <property type="match status" value="1"/>
</dbReference>
<comment type="caution">
    <text evidence="2">The sequence shown here is derived from an EMBL/GenBank/DDBJ whole genome shotgun (WGS) entry which is preliminary data.</text>
</comment>
<proteinExistence type="predicted"/>
<name>A0A4Y2U877_ARAVE</name>
<sequence length="160" mass="17749">MRAVSFVSRLEFEFKGNVSKNAICLGDADNDNDYELVIGNHLGDMAIFKGDASESWLEAHDLGMIMVIVVGDILNEGKNSIISISGEGSCNIFEITNENLLESERKNLQPFHAQKLPANTKVALLADVDNDGELELVLGLTDHVLRTYRWVRLNNQVNNC</sequence>
<reference evidence="2 3" key="1">
    <citation type="journal article" date="2019" name="Sci. Rep.">
        <title>Orb-weaving spider Araneus ventricosus genome elucidates the spidroin gene catalogue.</title>
        <authorList>
            <person name="Kono N."/>
            <person name="Nakamura H."/>
            <person name="Ohtoshi R."/>
            <person name="Moran D.A.P."/>
            <person name="Shinohara A."/>
            <person name="Yoshida Y."/>
            <person name="Fujiwara M."/>
            <person name="Mori M."/>
            <person name="Tomita M."/>
            <person name="Arakawa K."/>
        </authorList>
    </citation>
    <scope>NUCLEOTIDE SEQUENCE [LARGE SCALE GENOMIC DNA]</scope>
</reference>
<dbReference type="Proteomes" id="UP000499080">
    <property type="component" value="Unassembled WGS sequence"/>
</dbReference>
<evidence type="ECO:0000313" key="1">
    <source>
        <dbReference type="EMBL" id="GBO09007.1"/>
    </source>
</evidence>
<accession>A0A4Y2U877</accession>
<protein>
    <submittedName>
        <fullName evidence="2">KICSTOR complex protein ITFG2</fullName>
    </submittedName>
</protein>
<dbReference type="PANTHER" id="PTHR16317:SF1">
    <property type="entry name" value="KICSTOR COMPLEX PROTEIN ITFG2"/>
    <property type="match status" value="1"/>
</dbReference>
<gene>
    <name evidence="2" type="primary">ITFG2_0</name>
    <name evidence="1" type="synonym">ITFG2_1</name>
    <name evidence="1" type="ORF">AVEN_143488_1</name>
    <name evidence="2" type="ORF">AVEN_175924_1</name>
</gene>
<dbReference type="PANTHER" id="PTHR16317">
    <property type="entry name" value="INTEGRIN ALPHA REPEAT DOMAIN-CONTAINING"/>
    <property type="match status" value="1"/>
</dbReference>
<dbReference type="EMBL" id="BGPR01034577">
    <property type="protein sequence ID" value="GBO09007.1"/>
    <property type="molecule type" value="Genomic_DNA"/>
</dbReference>
<dbReference type="OrthoDB" id="9996127at2759"/>
<dbReference type="GO" id="GO:0032006">
    <property type="term" value="P:regulation of TOR signaling"/>
    <property type="evidence" value="ECO:0007669"/>
    <property type="project" value="TreeGrafter"/>
</dbReference>
<dbReference type="InterPro" id="IPR028994">
    <property type="entry name" value="Integrin_alpha_N"/>
</dbReference>
<dbReference type="SUPFAM" id="SSF69318">
    <property type="entry name" value="Integrin alpha N-terminal domain"/>
    <property type="match status" value="1"/>
</dbReference>
<dbReference type="EMBL" id="BGPR01034578">
    <property type="protein sequence ID" value="GBO09008.1"/>
    <property type="molecule type" value="Genomic_DNA"/>
</dbReference>
<organism evidence="2 3">
    <name type="scientific">Araneus ventricosus</name>
    <name type="common">Orbweaver spider</name>
    <name type="synonym">Epeira ventricosa</name>
    <dbReference type="NCBI Taxonomy" id="182803"/>
    <lineage>
        <taxon>Eukaryota</taxon>
        <taxon>Metazoa</taxon>
        <taxon>Ecdysozoa</taxon>
        <taxon>Arthropoda</taxon>
        <taxon>Chelicerata</taxon>
        <taxon>Arachnida</taxon>
        <taxon>Araneae</taxon>
        <taxon>Araneomorphae</taxon>
        <taxon>Entelegynae</taxon>
        <taxon>Araneoidea</taxon>
        <taxon>Araneidae</taxon>
        <taxon>Araneus</taxon>
    </lineage>
</organism>
<dbReference type="InterPro" id="IPR031793">
    <property type="entry name" value="KICSTOR_ITFG2"/>
</dbReference>